<evidence type="ECO:0000313" key="2">
    <source>
        <dbReference type="Proteomes" id="UP001164746"/>
    </source>
</evidence>
<name>A0ABY7EXD4_MYAAR</name>
<dbReference type="EMBL" id="CP111020">
    <property type="protein sequence ID" value="WAR14608.1"/>
    <property type="molecule type" value="Genomic_DNA"/>
</dbReference>
<proteinExistence type="predicted"/>
<dbReference type="Proteomes" id="UP001164746">
    <property type="component" value="Chromosome 9"/>
</dbReference>
<gene>
    <name evidence="1" type="ORF">MAR_004713</name>
</gene>
<organism evidence="1 2">
    <name type="scientific">Mya arenaria</name>
    <name type="common">Soft-shell clam</name>
    <dbReference type="NCBI Taxonomy" id="6604"/>
    <lineage>
        <taxon>Eukaryota</taxon>
        <taxon>Metazoa</taxon>
        <taxon>Spiralia</taxon>
        <taxon>Lophotrochozoa</taxon>
        <taxon>Mollusca</taxon>
        <taxon>Bivalvia</taxon>
        <taxon>Autobranchia</taxon>
        <taxon>Heteroconchia</taxon>
        <taxon>Euheterodonta</taxon>
        <taxon>Imparidentia</taxon>
        <taxon>Neoheterodontei</taxon>
        <taxon>Myida</taxon>
        <taxon>Myoidea</taxon>
        <taxon>Myidae</taxon>
        <taxon>Mya</taxon>
    </lineage>
</organism>
<protein>
    <submittedName>
        <fullName evidence="1">Uncharacterized protein</fullName>
    </submittedName>
</protein>
<sequence>MVVSNLKPPTEAEKTKLADTSNLSLHLKYYLQKIHIDLISIVKKIQPMKYGFNTKLAFVIINCKSKIVKDKSQKLLREIMTISNMY</sequence>
<evidence type="ECO:0000313" key="1">
    <source>
        <dbReference type="EMBL" id="WAR14608.1"/>
    </source>
</evidence>
<accession>A0ABY7EXD4</accession>
<keyword evidence="2" id="KW-1185">Reference proteome</keyword>
<reference evidence="1" key="1">
    <citation type="submission" date="2022-11" db="EMBL/GenBank/DDBJ databases">
        <title>Centuries of genome instability and evolution in soft-shell clam transmissible cancer (bioRxiv).</title>
        <authorList>
            <person name="Hart S.F.M."/>
            <person name="Yonemitsu M.A."/>
            <person name="Giersch R.M."/>
            <person name="Beal B.F."/>
            <person name="Arriagada G."/>
            <person name="Davis B.W."/>
            <person name="Ostrander E.A."/>
            <person name="Goff S.P."/>
            <person name="Metzger M.J."/>
        </authorList>
    </citation>
    <scope>NUCLEOTIDE SEQUENCE</scope>
    <source>
        <strain evidence="1">MELC-2E11</strain>
        <tissue evidence="1">Siphon/mantle</tissue>
    </source>
</reference>